<reference evidence="1 2" key="1">
    <citation type="journal article" date="2018" name="Vet. Microbiol.">
        <title>Characterisation of Staphylococcus felis isolated from cats using whole genome sequencing.</title>
        <authorList>
            <person name="Worthing K."/>
            <person name="Pang S."/>
            <person name="Trott D.J."/>
            <person name="Abraham S."/>
            <person name="Coombs G.W."/>
            <person name="Jordan D."/>
            <person name="McIntyre L."/>
            <person name="Davies M.R."/>
            <person name="Norris J."/>
        </authorList>
    </citation>
    <scope>NUCLEOTIDE SEQUENCE [LARGE SCALE GENOMIC DNA]</scope>
    <source>
        <strain evidence="1 2">F25</strain>
    </source>
</reference>
<dbReference type="RefSeq" id="WP_115855732.1">
    <property type="nucleotide sequence ID" value="NZ_CAJUZR010000046.1"/>
</dbReference>
<evidence type="ECO:0000313" key="2">
    <source>
        <dbReference type="Proteomes" id="UP000256337"/>
    </source>
</evidence>
<proteinExistence type="predicted"/>
<dbReference type="AlphaFoldDB" id="A0AAX1RVU1"/>
<protein>
    <submittedName>
        <fullName evidence="1">Uncharacterized protein</fullName>
    </submittedName>
</protein>
<comment type="caution">
    <text evidence="1">The sequence shown here is derived from an EMBL/GenBank/DDBJ whole genome shotgun (WGS) entry which is preliminary data.</text>
</comment>
<name>A0AAX1RVU1_9STAP</name>
<evidence type="ECO:0000313" key="1">
    <source>
        <dbReference type="EMBL" id="REI22022.1"/>
    </source>
</evidence>
<gene>
    <name evidence="1" type="ORF">DOS76_05955</name>
</gene>
<dbReference type="EMBL" id="QKYD01000100">
    <property type="protein sequence ID" value="REI22022.1"/>
    <property type="molecule type" value="Genomic_DNA"/>
</dbReference>
<organism evidence="1 2">
    <name type="scientific">Staphylococcus felis</name>
    <dbReference type="NCBI Taxonomy" id="46127"/>
    <lineage>
        <taxon>Bacteria</taxon>
        <taxon>Bacillati</taxon>
        <taxon>Bacillota</taxon>
        <taxon>Bacilli</taxon>
        <taxon>Bacillales</taxon>
        <taxon>Staphylococcaceae</taxon>
        <taxon>Staphylococcus</taxon>
    </lineage>
</organism>
<accession>A0AAX1RVU1</accession>
<dbReference type="Proteomes" id="UP000256337">
    <property type="component" value="Unassembled WGS sequence"/>
</dbReference>
<sequence length="141" mass="15533">MILYDRNPTYEELKNAKGDITVYYSNSDVLPYTEERGISFYKAKSPITNRKKHTKTIDLAALAGSSATIVGVGFIKQSLGKSVRLGPLAAISATAGGLRALGYKKLIIHYETMYTSIAPDTGAILKKKRKITRVTSYQLKK</sequence>